<dbReference type="EMBL" id="RRYP01021912">
    <property type="protein sequence ID" value="TNV72549.1"/>
    <property type="molecule type" value="Genomic_DNA"/>
</dbReference>
<evidence type="ECO:0000256" key="7">
    <source>
        <dbReference type="PIRSR" id="PIRSR016305-1"/>
    </source>
</evidence>
<accession>A0A8J8ND01</accession>
<comment type="caution">
    <text evidence="8">The sequence shown here is derived from an EMBL/GenBank/DDBJ whole genome shotgun (WGS) entry which is preliminary data.</text>
</comment>
<evidence type="ECO:0000256" key="5">
    <source>
        <dbReference type="ARBA" id="ARBA00022691"/>
    </source>
</evidence>
<comment type="function">
    <text evidence="6">Methylates the carboxyl group of the C-terminal leucine residue of protein phosphatase 2A catalytic subunits to form alpha-leucine ester residues.</text>
</comment>
<evidence type="ECO:0000256" key="1">
    <source>
        <dbReference type="ARBA" id="ARBA00000724"/>
    </source>
</evidence>
<name>A0A8J8ND01_HALGN</name>
<dbReference type="InterPro" id="IPR016651">
    <property type="entry name" value="LCMT1"/>
</dbReference>
<dbReference type="AlphaFoldDB" id="A0A8J8ND01"/>
<evidence type="ECO:0000313" key="8">
    <source>
        <dbReference type="EMBL" id="TNV72549.1"/>
    </source>
</evidence>
<sequence length="352" mass="40215">MQLKIHFNNYYQSLYLMEPISTPPIKKLTPQELAVMNTSNDALLTKVYSASLGYFKDDYSHYFLKAKKKMLPIINRGTWARVQAVRQIVTRFIKAFPGNAQIVSLGAGYDTTYFWIKDQIKEGVYGEGAVKYVEVDYQQVVEKKIEIILKNEALWKHLWTTQEDIDDHKPEKSELNLPDYKLFSLDITDTSSLAAKLSSLSVDPAAPTLILSECVLIYLPPDAITSILSFLSSHFTSDLAIMCYEMINPHDAFGRMMLENLEDRGCKLQGIHACPSEGAQIARLKEHAGMTMAECYNMSVVYGRKLDAAERARIEKLEIFDEYEEWDLLSSHYCVSLGRRFVKDEDNQKVCI</sequence>
<comment type="similarity">
    <text evidence="2 6">Belongs to the methyltransferase superfamily. LCMT family.</text>
</comment>
<dbReference type="PIRSF" id="PIRSF016305">
    <property type="entry name" value="LCM_mtfrase"/>
    <property type="match status" value="1"/>
</dbReference>
<dbReference type="InterPro" id="IPR007213">
    <property type="entry name" value="Ppm1/Ppm2/Tcmp"/>
</dbReference>
<dbReference type="PANTHER" id="PTHR13600">
    <property type="entry name" value="LEUCINE CARBOXYL METHYLTRANSFERASE"/>
    <property type="match status" value="1"/>
</dbReference>
<feature type="binding site" evidence="7">
    <location>
        <begin position="186"/>
        <end position="187"/>
    </location>
    <ligand>
        <name>S-adenosyl-L-methionine</name>
        <dbReference type="ChEBI" id="CHEBI:59789"/>
    </ligand>
</feature>
<dbReference type="PANTHER" id="PTHR13600:SF21">
    <property type="entry name" value="LEUCINE CARBOXYL METHYLTRANSFERASE 1"/>
    <property type="match status" value="1"/>
</dbReference>
<protein>
    <recommendedName>
        <fullName evidence="6">Leucine carboxyl methyltransferase 1</fullName>
        <ecNumber evidence="6">2.1.1.233</ecNumber>
    </recommendedName>
</protein>
<dbReference type="GO" id="GO:0032259">
    <property type="term" value="P:methylation"/>
    <property type="evidence" value="ECO:0007669"/>
    <property type="project" value="UniProtKB-KW"/>
</dbReference>
<evidence type="ECO:0000256" key="4">
    <source>
        <dbReference type="ARBA" id="ARBA00022679"/>
    </source>
</evidence>
<feature type="binding site" evidence="7">
    <location>
        <position position="213"/>
    </location>
    <ligand>
        <name>S-adenosyl-L-methionine</name>
        <dbReference type="ChEBI" id="CHEBI:59789"/>
    </ligand>
</feature>
<evidence type="ECO:0000256" key="6">
    <source>
        <dbReference type="PIRNR" id="PIRNR016305"/>
    </source>
</evidence>
<keyword evidence="3 6" id="KW-0489">Methyltransferase</keyword>
<dbReference type="EC" id="2.1.1.233" evidence="6"/>
<evidence type="ECO:0000256" key="3">
    <source>
        <dbReference type="ARBA" id="ARBA00022603"/>
    </source>
</evidence>
<dbReference type="Pfam" id="PF04072">
    <property type="entry name" value="LCM"/>
    <property type="match status" value="1"/>
</dbReference>
<dbReference type="OrthoDB" id="203237at2759"/>
<evidence type="ECO:0000256" key="2">
    <source>
        <dbReference type="ARBA" id="ARBA00010703"/>
    </source>
</evidence>
<feature type="binding site" evidence="7">
    <location>
        <position position="106"/>
    </location>
    <ligand>
        <name>S-adenosyl-L-methionine</name>
        <dbReference type="ChEBI" id="CHEBI:59789"/>
    </ligand>
</feature>
<keyword evidence="4 6" id="KW-0808">Transferase</keyword>
<proteinExistence type="inferred from homology"/>
<dbReference type="Gene3D" id="3.40.50.150">
    <property type="entry name" value="Vaccinia Virus protein VP39"/>
    <property type="match status" value="1"/>
</dbReference>
<dbReference type="GO" id="GO:0018423">
    <property type="term" value="F:protein C-terminal leucine carboxyl O-methyltransferase activity"/>
    <property type="evidence" value="ECO:0007669"/>
    <property type="project" value="UniProtKB-EC"/>
</dbReference>
<reference evidence="8" key="1">
    <citation type="submission" date="2019-06" db="EMBL/GenBank/DDBJ databases">
        <authorList>
            <person name="Zheng W."/>
        </authorList>
    </citation>
    <scope>NUCLEOTIDE SEQUENCE</scope>
    <source>
        <strain evidence="8">QDHG01</strain>
    </source>
</reference>
<organism evidence="8 9">
    <name type="scientific">Halteria grandinella</name>
    <dbReference type="NCBI Taxonomy" id="5974"/>
    <lineage>
        <taxon>Eukaryota</taxon>
        <taxon>Sar</taxon>
        <taxon>Alveolata</taxon>
        <taxon>Ciliophora</taxon>
        <taxon>Intramacronucleata</taxon>
        <taxon>Spirotrichea</taxon>
        <taxon>Stichotrichia</taxon>
        <taxon>Sporadotrichida</taxon>
        <taxon>Halteriidae</taxon>
        <taxon>Halteria</taxon>
    </lineage>
</organism>
<evidence type="ECO:0000313" key="9">
    <source>
        <dbReference type="Proteomes" id="UP000785679"/>
    </source>
</evidence>
<dbReference type="Proteomes" id="UP000785679">
    <property type="component" value="Unassembled WGS sequence"/>
</dbReference>
<dbReference type="SUPFAM" id="SSF53335">
    <property type="entry name" value="S-adenosyl-L-methionine-dependent methyltransferases"/>
    <property type="match status" value="1"/>
</dbReference>
<comment type="catalytic activity">
    <reaction evidence="1 6">
        <text>[phosphatase 2A protein]-C-terminal L-leucine + S-adenosyl-L-methionine = [phosphatase 2A protein]-C-terminal L-leucine methyl ester + S-adenosyl-L-homocysteine</text>
        <dbReference type="Rhea" id="RHEA:48544"/>
        <dbReference type="Rhea" id="RHEA-COMP:12134"/>
        <dbReference type="Rhea" id="RHEA-COMP:12135"/>
        <dbReference type="ChEBI" id="CHEBI:57856"/>
        <dbReference type="ChEBI" id="CHEBI:59789"/>
        <dbReference type="ChEBI" id="CHEBI:90516"/>
        <dbReference type="ChEBI" id="CHEBI:90517"/>
        <dbReference type="EC" id="2.1.1.233"/>
    </reaction>
</comment>
<dbReference type="InterPro" id="IPR029063">
    <property type="entry name" value="SAM-dependent_MTases_sf"/>
</dbReference>
<keyword evidence="9" id="KW-1185">Reference proteome</keyword>
<feature type="binding site" evidence="7">
    <location>
        <position position="81"/>
    </location>
    <ligand>
        <name>S-adenosyl-L-methionine</name>
        <dbReference type="ChEBI" id="CHEBI:59789"/>
    </ligand>
</feature>
<gene>
    <name evidence="8" type="ORF">FGO68_gene929</name>
</gene>
<keyword evidence="5 6" id="KW-0949">S-adenosyl-L-methionine</keyword>